<feature type="transmembrane region" description="Helical" evidence="3">
    <location>
        <begin position="31"/>
        <end position="53"/>
    </location>
</feature>
<dbReference type="EMBL" id="LDTZ01000013">
    <property type="protein sequence ID" value="KNA93156.1"/>
    <property type="molecule type" value="Genomic_DNA"/>
</dbReference>
<evidence type="ECO:0000256" key="2">
    <source>
        <dbReference type="SAM" id="MobiDB-lite"/>
    </source>
</evidence>
<dbReference type="Proteomes" id="UP000037247">
    <property type="component" value="Unassembled WGS sequence"/>
</dbReference>
<dbReference type="RefSeq" id="WP_049697248.1">
    <property type="nucleotide sequence ID" value="NZ_CBDRLS010000003.1"/>
</dbReference>
<keyword evidence="5" id="KW-0413">Isomerase</keyword>
<feature type="region of interest" description="Disordered" evidence="2">
    <location>
        <begin position="185"/>
        <end position="219"/>
    </location>
</feature>
<accession>A0ABR5IHS9</accession>
<dbReference type="Pfam" id="PF00160">
    <property type="entry name" value="Pro_isomerase"/>
    <property type="match status" value="1"/>
</dbReference>
<dbReference type="GO" id="GO:0016853">
    <property type="term" value="F:isomerase activity"/>
    <property type="evidence" value="ECO:0007669"/>
    <property type="project" value="UniProtKB-KW"/>
</dbReference>
<comment type="caution">
    <text evidence="5">The sequence shown here is derived from an EMBL/GenBank/DDBJ whole genome shotgun (WGS) entry which is preliminary data.</text>
</comment>
<keyword evidence="3" id="KW-1133">Transmembrane helix</keyword>
<evidence type="ECO:0000313" key="6">
    <source>
        <dbReference type="Proteomes" id="UP000037247"/>
    </source>
</evidence>
<keyword evidence="3" id="KW-0812">Transmembrane</keyword>
<sequence length="314" mass="33654">MTTNEERREAAKRKLEDRLERERQDRKRRRILIASISTVVVVAVVATATTLIVKKVLDDREAARWTSCEYQDQPDRLKPIPTDPPQGVPAEQHEEYRKYAAEMNKMINEGIPKKRTAPKPGDRQLKSGDVSAVFDTSQGAIPITLTRASAPCNTGAIVSLIGDKYYDDTPCHRMTTSEALKVLQCGDPTGTGAGGPGWSSPDEPPTNLKPAGQANQMTGQQSVVYPRGTIAIANSNQGGQSSNTGSSQFFLVISDSQLPADYSVVGKVDPEGLKVLDKVAAGGVTPGPSGETNDGKPKLPVEITTAKITGGDLD</sequence>
<evidence type="ECO:0000313" key="5">
    <source>
        <dbReference type="EMBL" id="KNA93156.1"/>
    </source>
</evidence>
<keyword evidence="3" id="KW-0472">Membrane</keyword>
<dbReference type="InterPro" id="IPR029000">
    <property type="entry name" value="Cyclophilin-like_dom_sf"/>
</dbReference>
<protein>
    <submittedName>
        <fullName evidence="5">Peptidylprolyl isomerase</fullName>
    </submittedName>
</protein>
<evidence type="ECO:0000256" key="3">
    <source>
        <dbReference type="SAM" id="Phobius"/>
    </source>
</evidence>
<evidence type="ECO:0000259" key="4">
    <source>
        <dbReference type="PROSITE" id="PS50072"/>
    </source>
</evidence>
<reference evidence="5 6" key="1">
    <citation type="submission" date="2015-05" db="EMBL/GenBank/DDBJ databases">
        <title>Draft genome sequence of the bacterium Gordonia jacobaea a new member of the Gordonia genus.</title>
        <authorList>
            <person name="Jimenez-Galisteo G."/>
            <person name="Dominguez A."/>
            <person name="Munoz E."/>
            <person name="Vinas M."/>
        </authorList>
    </citation>
    <scope>NUCLEOTIDE SEQUENCE [LARGE SCALE GENOMIC DNA]</scope>
    <source>
        <strain evidence="6">mv1</strain>
    </source>
</reference>
<feature type="domain" description="PPIase cyclophilin-type" evidence="4">
    <location>
        <begin position="132"/>
        <end position="308"/>
    </location>
</feature>
<gene>
    <name evidence="5" type="ORF">ABW18_01645</name>
</gene>
<evidence type="ECO:0000256" key="1">
    <source>
        <dbReference type="ARBA" id="ARBA00002388"/>
    </source>
</evidence>
<dbReference type="InterPro" id="IPR002130">
    <property type="entry name" value="Cyclophilin-type_PPIase_dom"/>
</dbReference>
<dbReference type="PROSITE" id="PS50072">
    <property type="entry name" value="CSA_PPIASE_2"/>
    <property type="match status" value="1"/>
</dbReference>
<organism evidence="5 6">
    <name type="scientific">Gordonia jacobaea</name>
    <dbReference type="NCBI Taxonomy" id="122202"/>
    <lineage>
        <taxon>Bacteria</taxon>
        <taxon>Bacillati</taxon>
        <taxon>Actinomycetota</taxon>
        <taxon>Actinomycetes</taxon>
        <taxon>Mycobacteriales</taxon>
        <taxon>Gordoniaceae</taxon>
        <taxon>Gordonia</taxon>
    </lineage>
</organism>
<dbReference type="PANTHER" id="PTHR45625:SF3">
    <property type="entry name" value="PEPTIDYL-PROLYL CIS-TRANS ISOMERASE B-RELATED"/>
    <property type="match status" value="1"/>
</dbReference>
<dbReference type="PANTHER" id="PTHR45625">
    <property type="entry name" value="PEPTIDYL-PROLYL CIS-TRANS ISOMERASE-RELATED"/>
    <property type="match status" value="1"/>
</dbReference>
<dbReference type="Gene3D" id="2.40.100.10">
    <property type="entry name" value="Cyclophilin-like"/>
    <property type="match status" value="1"/>
</dbReference>
<keyword evidence="6" id="KW-1185">Reference proteome</keyword>
<feature type="region of interest" description="Disordered" evidence="2">
    <location>
        <begin position="1"/>
        <end position="24"/>
    </location>
</feature>
<comment type="function">
    <text evidence="1">PPIases accelerate the folding of proteins. It catalyzes the cis-trans isomerization of proline imidic peptide bonds in oligopeptides.</text>
</comment>
<proteinExistence type="predicted"/>
<name>A0ABR5IHS9_9ACTN</name>
<dbReference type="InterPro" id="IPR044666">
    <property type="entry name" value="Cyclophilin_A-like"/>
</dbReference>
<dbReference type="SUPFAM" id="SSF50891">
    <property type="entry name" value="Cyclophilin-like"/>
    <property type="match status" value="1"/>
</dbReference>